<accession>A0ABV6BKT8</accession>
<feature type="compositionally biased region" description="Basic and acidic residues" evidence="1">
    <location>
        <begin position="41"/>
        <end position="54"/>
    </location>
</feature>
<keyword evidence="2" id="KW-0645">Protease</keyword>
<reference evidence="2 3" key="1">
    <citation type="submission" date="2024-09" db="EMBL/GenBank/DDBJ databases">
        <authorList>
            <person name="Sun Q."/>
            <person name="Mori K."/>
        </authorList>
    </citation>
    <scope>NUCLEOTIDE SEQUENCE [LARGE SCALE GENOMIC DNA]</scope>
    <source>
        <strain evidence="2 3">KCTC 23315</strain>
    </source>
</reference>
<dbReference type="GO" id="GO:0008237">
    <property type="term" value="F:metallopeptidase activity"/>
    <property type="evidence" value="ECO:0007669"/>
    <property type="project" value="UniProtKB-KW"/>
</dbReference>
<protein>
    <submittedName>
        <fullName evidence="2">Metalloprotease CJM1_0395 family protein</fullName>
    </submittedName>
</protein>
<evidence type="ECO:0000313" key="2">
    <source>
        <dbReference type="EMBL" id="MFC0050698.1"/>
    </source>
</evidence>
<evidence type="ECO:0000256" key="1">
    <source>
        <dbReference type="SAM" id="MobiDB-lite"/>
    </source>
</evidence>
<dbReference type="Proteomes" id="UP001589813">
    <property type="component" value="Unassembled WGS sequence"/>
</dbReference>
<name>A0ABV6BKT8_9GAMM</name>
<evidence type="ECO:0000313" key="3">
    <source>
        <dbReference type="Proteomes" id="UP001589813"/>
    </source>
</evidence>
<feature type="region of interest" description="Disordered" evidence="1">
    <location>
        <begin position="215"/>
        <end position="266"/>
    </location>
</feature>
<comment type="caution">
    <text evidence="2">The sequence shown here is derived from an EMBL/GenBank/DDBJ whole genome shotgun (WGS) entry which is preliminary data.</text>
</comment>
<gene>
    <name evidence="2" type="ORF">ACFFJP_20645</name>
</gene>
<dbReference type="EMBL" id="JBHLXP010000011">
    <property type="protein sequence ID" value="MFC0050698.1"/>
    <property type="molecule type" value="Genomic_DNA"/>
</dbReference>
<organism evidence="2 3">
    <name type="scientific">Rheinheimera tilapiae</name>
    <dbReference type="NCBI Taxonomy" id="875043"/>
    <lineage>
        <taxon>Bacteria</taxon>
        <taxon>Pseudomonadati</taxon>
        <taxon>Pseudomonadota</taxon>
        <taxon>Gammaproteobacteria</taxon>
        <taxon>Chromatiales</taxon>
        <taxon>Chromatiaceae</taxon>
        <taxon>Rheinheimera</taxon>
    </lineage>
</organism>
<sequence length="306" mass="33163">MAITSVYPNVTPYVGNPAVDLARRENLKRDIIEPVAQMERSAAEKGVISEDKSRNTTQNNPTYSEEIKNRGTELKQAVEGRSQERDSEGRSGQDSSGQSGRESEQESTEQRKLAELKKRDAEVRAHEQAHANAGGDLAAAPSYEFELGPDGKQYAVGGEVNIDLAMVPGDPQATIVKMQKVRAAALAPADPSSADRSVASEATKRILQAQTELAQQNVALNDPPAADADYWLEKSQTESQQRGAARPGTVDAEAKANALGQPLNKGPQLEQRSLEFAALMQQRSKVISGFYQQAVQPQERPLLQTA</sequence>
<feature type="compositionally biased region" description="Basic and acidic residues" evidence="1">
    <location>
        <begin position="65"/>
        <end position="91"/>
    </location>
</feature>
<feature type="region of interest" description="Disordered" evidence="1">
    <location>
        <begin position="37"/>
        <end position="137"/>
    </location>
</feature>
<dbReference type="RefSeq" id="WP_377248790.1">
    <property type="nucleotide sequence ID" value="NZ_JBHLXP010000011.1"/>
</dbReference>
<keyword evidence="3" id="KW-1185">Reference proteome</keyword>
<keyword evidence="2" id="KW-0378">Hydrolase</keyword>
<proteinExistence type="predicted"/>
<dbReference type="Pfam" id="PF12118">
    <property type="entry name" value="SprA-related"/>
    <property type="match status" value="1"/>
</dbReference>
<dbReference type="InterPro" id="IPR021973">
    <property type="entry name" value="SprA-related"/>
</dbReference>
<feature type="compositionally biased region" description="Basic and acidic residues" evidence="1">
    <location>
        <begin position="101"/>
        <end position="129"/>
    </location>
</feature>
<keyword evidence="2" id="KW-0482">Metalloprotease</keyword>